<dbReference type="CDD" id="cd06261">
    <property type="entry name" value="TM_PBP2"/>
    <property type="match status" value="1"/>
</dbReference>
<comment type="subcellular location">
    <subcellularLocation>
        <location evidence="1 7">Cell membrane</location>
        <topology evidence="1 7">Multi-pass membrane protein</topology>
    </subcellularLocation>
</comment>
<evidence type="ECO:0000313" key="9">
    <source>
        <dbReference type="EMBL" id="SFD52035.1"/>
    </source>
</evidence>
<feature type="transmembrane region" description="Helical" evidence="7">
    <location>
        <begin position="213"/>
        <end position="234"/>
    </location>
</feature>
<keyword evidence="5 7" id="KW-1133">Transmembrane helix</keyword>
<dbReference type="InterPro" id="IPR035906">
    <property type="entry name" value="MetI-like_sf"/>
</dbReference>
<keyword evidence="6 7" id="KW-0472">Membrane</keyword>
<evidence type="ECO:0000256" key="7">
    <source>
        <dbReference type="RuleBase" id="RU363032"/>
    </source>
</evidence>
<dbReference type="PANTHER" id="PTHR43227">
    <property type="entry name" value="BLL4140 PROTEIN"/>
    <property type="match status" value="1"/>
</dbReference>
<dbReference type="PROSITE" id="PS50928">
    <property type="entry name" value="ABC_TM1"/>
    <property type="match status" value="1"/>
</dbReference>
<gene>
    <name evidence="9" type="ORF">SAMN05216378_0296</name>
</gene>
<keyword evidence="10" id="KW-1185">Reference proteome</keyword>
<feature type="transmembrane region" description="Helical" evidence="7">
    <location>
        <begin position="81"/>
        <end position="101"/>
    </location>
</feature>
<dbReference type="STRING" id="1045775.SAMN05216378_0296"/>
<evidence type="ECO:0000256" key="5">
    <source>
        <dbReference type="ARBA" id="ARBA00022989"/>
    </source>
</evidence>
<reference evidence="10" key="1">
    <citation type="submission" date="2016-10" db="EMBL/GenBank/DDBJ databases">
        <authorList>
            <person name="Varghese N."/>
            <person name="Submissions S."/>
        </authorList>
    </citation>
    <scope>NUCLEOTIDE SEQUENCE [LARGE SCALE GENOMIC DNA]</scope>
    <source>
        <strain evidence="10">CGMCC 1.10784</strain>
    </source>
</reference>
<feature type="domain" description="ABC transmembrane type-1" evidence="8">
    <location>
        <begin position="77"/>
        <end position="291"/>
    </location>
</feature>
<proteinExistence type="inferred from homology"/>
<dbReference type="OrthoDB" id="9785836at2"/>
<dbReference type="GO" id="GO:0005886">
    <property type="term" value="C:plasma membrane"/>
    <property type="evidence" value="ECO:0007669"/>
    <property type="project" value="UniProtKB-SubCell"/>
</dbReference>
<dbReference type="InterPro" id="IPR000515">
    <property type="entry name" value="MetI-like"/>
</dbReference>
<dbReference type="InterPro" id="IPR050809">
    <property type="entry name" value="UgpAE/MalFG_permease"/>
</dbReference>
<keyword evidence="3" id="KW-1003">Cell membrane</keyword>
<dbReference type="EMBL" id="FOMT01000001">
    <property type="protein sequence ID" value="SFD52035.1"/>
    <property type="molecule type" value="Genomic_DNA"/>
</dbReference>
<dbReference type="RefSeq" id="WP_091180173.1">
    <property type="nucleotide sequence ID" value="NZ_FOMT01000001.1"/>
</dbReference>
<dbReference type="PANTHER" id="PTHR43227:SF11">
    <property type="entry name" value="BLL4140 PROTEIN"/>
    <property type="match status" value="1"/>
</dbReference>
<feature type="transmembrane region" description="Helical" evidence="7">
    <location>
        <begin position="273"/>
        <end position="294"/>
    </location>
</feature>
<dbReference type="Gene3D" id="1.10.3720.10">
    <property type="entry name" value="MetI-like"/>
    <property type="match status" value="1"/>
</dbReference>
<evidence type="ECO:0000259" key="8">
    <source>
        <dbReference type="PROSITE" id="PS50928"/>
    </source>
</evidence>
<comment type="similarity">
    <text evidence="7">Belongs to the binding-protein-dependent transport system permease family.</text>
</comment>
<organism evidence="9 10">
    <name type="scientific">Paenibacillus catalpae</name>
    <dbReference type="NCBI Taxonomy" id="1045775"/>
    <lineage>
        <taxon>Bacteria</taxon>
        <taxon>Bacillati</taxon>
        <taxon>Bacillota</taxon>
        <taxon>Bacilli</taxon>
        <taxon>Bacillales</taxon>
        <taxon>Paenibacillaceae</taxon>
        <taxon>Paenibacillus</taxon>
    </lineage>
</organism>
<feature type="transmembrane region" description="Helical" evidence="7">
    <location>
        <begin position="113"/>
        <end position="130"/>
    </location>
</feature>
<sequence>METTNRSLWSRIIRHRYLYLMVLPGFLTVLVFNYFPMYGILIAFKNYSASKGIMDSPWVGFKYFNTFFHDPMAFRVLKNTLLLGVFTLFWSFPAPIILALLFNELRNKRFKKIVQTVSYFPHFISVVIVAGMIKEFTARDGLFNDIISFFGGTPIMFLLEPDYFRTIFISSGIWQGIGFGTIIYLAALSGIDPTLYDVAEVDGANRWKKVVHITWPSLKSTTVILLIFAVGGILGSDFQKIILLYSPETYSVADVIGSYVYRQGILGAQYEYTTAIGLFMSVISFIVLYLTNLISRKVSDTSLF</sequence>
<keyword evidence="2 7" id="KW-0813">Transport</keyword>
<dbReference type="AlphaFoldDB" id="A0A1I1T021"/>
<evidence type="ECO:0000256" key="1">
    <source>
        <dbReference type="ARBA" id="ARBA00004651"/>
    </source>
</evidence>
<evidence type="ECO:0000256" key="2">
    <source>
        <dbReference type="ARBA" id="ARBA00022448"/>
    </source>
</evidence>
<evidence type="ECO:0000256" key="3">
    <source>
        <dbReference type="ARBA" id="ARBA00022475"/>
    </source>
</evidence>
<evidence type="ECO:0000256" key="4">
    <source>
        <dbReference type="ARBA" id="ARBA00022692"/>
    </source>
</evidence>
<feature type="transmembrane region" description="Helical" evidence="7">
    <location>
        <begin position="166"/>
        <end position="187"/>
    </location>
</feature>
<dbReference type="Pfam" id="PF00528">
    <property type="entry name" value="BPD_transp_1"/>
    <property type="match status" value="1"/>
</dbReference>
<evidence type="ECO:0000313" key="10">
    <source>
        <dbReference type="Proteomes" id="UP000198855"/>
    </source>
</evidence>
<dbReference type="GO" id="GO:0055085">
    <property type="term" value="P:transmembrane transport"/>
    <property type="evidence" value="ECO:0007669"/>
    <property type="project" value="InterPro"/>
</dbReference>
<protein>
    <submittedName>
        <fullName evidence="9">Putative aldouronate transport system permease protein</fullName>
    </submittedName>
</protein>
<accession>A0A1I1T021</accession>
<name>A0A1I1T021_9BACL</name>
<dbReference type="SUPFAM" id="SSF161098">
    <property type="entry name" value="MetI-like"/>
    <property type="match status" value="1"/>
</dbReference>
<dbReference type="Proteomes" id="UP000198855">
    <property type="component" value="Unassembled WGS sequence"/>
</dbReference>
<keyword evidence="4 7" id="KW-0812">Transmembrane</keyword>
<evidence type="ECO:0000256" key="6">
    <source>
        <dbReference type="ARBA" id="ARBA00023136"/>
    </source>
</evidence>
<feature type="transmembrane region" description="Helical" evidence="7">
    <location>
        <begin position="20"/>
        <end position="44"/>
    </location>
</feature>